<evidence type="ECO:0000313" key="2">
    <source>
        <dbReference type="Proteomes" id="UP000242381"/>
    </source>
</evidence>
<sequence>MTSPENFMRRLNKANKEEYILLLDHSCIASKNMFSSWSSISTSIRSSCVDVDEFVDNNICVKLKHNIFEEFVQSPRVTMSSFGAPRHKVNEDAIDQTLTLRSSVEIIIMLRSHVEIMDMAKGSCGHLEFTKREERVDSLFMAKKKFIFKYKNKCCQPITSCELLSTTTDYRRHELALWA</sequence>
<name>A0A1X0RPG8_RHIZD</name>
<protein>
    <submittedName>
        <fullName evidence="1">Uncharacterized protein</fullName>
    </submittedName>
</protein>
<accession>A0A1X0RPG8</accession>
<dbReference type="EMBL" id="KV921498">
    <property type="protein sequence ID" value="ORE13973.1"/>
    <property type="molecule type" value="Genomic_DNA"/>
</dbReference>
<proteinExistence type="predicted"/>
<evidence type="ECO:0000313" key="1">
    <source>
        <dbReference type="EMBL" id="ORE13973.1"/>
    </source>
</evidence>
<dbReference type="Proteomes" id="UP000242381">
    <property type="component" value="Unassembled WGS sequence"/>
</dbReference>
<gene>
    <name evidence="1" type="ORF">BCV71DRAFT_238831</name>
</gene>
<organism evidence="1 2">
    <name type="scientific">Rhizopus microsporus</name>
    <dbReference type="NCBI Taxonomy" id="58291"/>
    <lineage>
        <taxon>Eukaryota</taxon>
        <taxon>Fungi</taxon>
        <taxon>Fungi incertae sedis</taxon>
        <taxon>Mucoromycota</taxon>
        <taxon>Mucoromycotina</taxon>
        <taxon>Mucoromycetes</taxon>
        <taxon>Mucorales</taxon>
        <taxon>Mucorineae</taxon>
        <taxon>Rhizopodaceae</taxon>
        <taxon>Rhizopus</taxon>
    </lineage>
</organism>
<dbReference type="AlphaFoldDB" id="A0A1X0RPG8"/>
<reference evidence="1 2" key="1">
    <citation type="journal article" date="2016" name="Proc. Natl. Acad. Sci. U.S.A.">
        <title>Lipid metabolic changes in an early divergent fungus govern the establishment of a mutualistic symbiosis with endobacteria.</title>
        <authorList>
            <person name="Lastovetsky O.A."/>
            <person name="Gaspar M.L."/>
            <person name="Mondo S.J."/>
            <person name="LaButti K.M."/>
            <person name="Sandor L."/>
            <person name="Grigoriev I.V."/>
            <person name="Henry S.A."/>
            <person name="Pawlowska T.E."/>
        </authorList>
    </citation>
    <scope>NUCLEOTIDE SEQUENCE [LARGE SCALE GENOMIC DNA]</scope>
    <source>
        <strain evidence="1 2">ATCC 11559</strain>
    </source>
</reference>